<keyword evidence="2" id="KW-1185">Reference proteome</keyword>
<dbReference type="Proteomes" id="UP000001077">
    <property type="component" value="Unassembled WGS sequence"/>
</dbReference>
<name>J0ZHS6_9HYPH</name>
<proteinExistence type="predicted"/>
<comment type="caution">
    <text evidence="1">The sequence shown here is derived from an EMBL/GenBank/DDBJ whole genome shotgun (WGS) entry which is preliminary data.</text>
</comment>
<dbReference type="EMBL" id="AILY01000006">
    <property type="protein sequence ID" value="EJF87723.1"/>
    <property type="molecule type" value="Genomic_DNA"/>
</dbReference>
<reference evidence="1 2" key="1">
    <citation type="submission" date="2012-03" db="EMBL/GenBank/DDBJ databases">
        <title>The Genome Sequence of Bartonella rattimassiliensis 15908.</title>
        <authorList>
            <consortium name="The Broad Institute Genome Sequencing Platform"/>
            <consortium name="The Broad Institute Genome Sequencing Center for Infectious Disease"/>
            <person name="Feldgarden M."/>
            <person name="Kirby J."/>
            <person name="Kosoy M."/>
            <person name="Birtles R."/>
            <person name="Probert W.S."/>
            <person name="Chiaraviglio L."/>
            <person name="Young S.K."/>
            <person name="Zeng Q."/>
            <person name="Gargeya S."/>
            <person name="Fitzgerald M."/>
            <person name="Haas B."/>
            <person name="Abouelleil A."/>
            <person name="Alvarado L."/>
            <person name="Arachchi H.M."/>
            <person name="Berlin A."/>
            <person name="Chapman S.B."/>
            <person name="Gearin G."/>
            <person name="Goldberg J."/>
            <person name="Griggs A."/>
            <person name="Gujja S."/>
            <person name="Hansen M."/>
            <person name="Heiman D."/>
            <person name="Howarth C."/>
            <person name="Larimer J."/>
            <person name="Lui A."/>
            <person name="MacDonald P.J.P."/>
            <person name="McCowen C."/>
            <person name="Montmayeur A."/>
            <person name="Murphy C."/>
            <person name="Neiman D."/>
            <person name="Pearson M."/>
            <person name="Priest M."/>
            <person name="Roberts A."/>
            <person name="Saif S."/>
            <person name="Shea T."/>
            <person name="Sisk P."/>
            <person name="Stolte C."/>
            <person name="Sykes S."/>
            <person name="Wortman J."/>
            <person name="Nusbaum C."/>
            <person name="Birren B."/>
        </authorList>
    </citation>
    <scope>NUCLEOTIDE SEQUENCE [LARGE SCALE GENOMIC DNA]</scope>
    <source>
        <strain evidence="1 2">15908</strain>
    </source>
</reference>
<accession>J0ZHS6</accession>
<dbReference type="AlphaFoldDB" id="J0ZHS6"/>
<dbReference type="OrthoDB" id="8277605at2"/>
<dbReference type="PATRIC" id="fig|1094556.3.peg.249"/>
<dbReference type="HOGENOM" id="CLU_076837_1_1_5"/>
<gene>
    <name evidence="1" type="ORF">MCY_00177</name>
</gene>
<evidence type="ECO:0000313" key="1">
    <source>
        <dbReference type="EMBL" id="EJF87723.1"/>
    </source>
</evidence>
<evidence type="ECO:0000313" key="2">
    <source>
        <dbReference type="Proteomes" id="UP000001077"/>
    </source>
</evidence>
<dbReference type="eggNOG" id="COG0741">
    <property type="taxonomic scope" value="Bacteria"/>
</dbReference>
<protein>
    <submittedName>
        <fullName evidence="1">Uncharacterized protein</fullName>
    </submittedName>
</protein>
<dbReference type="RefSeq" id="WP_007346481.1">
    <property type="nucleotide sequence ID" value="NZ_CALY02000021.1"/>
</dbReference>
<organism evidence="1 2">
    <name type="scientific">Bartonella rattimassiliensis 15908</name>
    <dbReference type="NCBI Taxonomy" id="1094556"/>
    <lineage>
        <taxon>Bacteria</taxon>
        <taxon>Pseudomonadati</taxon>
        <taxon>Pseudomonadota</taxon>
        <taxon>Alphaproteobacteria</taxon>
        <taxon>Hyphomicrobiales</taxon>
        <taxon>Bartonellaceae</taxon>
        <taxon>Bartonella</taxon>
    </lineage>
</organism>
<sequence length="211" mass="24615">MIVLDFIIFSAVSISNTPPTAFSVFIEQELQSGVYVTSDNDKLLRQSSPFRKTTAKNRQFKQSKHNFDANLKQNNVEYMKWFSPFDTFNFCKNLKNEETTFAYHYEPIMYLYNSKKDMLQSVLSFYDMRHLNAHHIKKASSFFEVKTALLIGDKTSQESVEIHERKQRQITKQESLPLPKEELEDAFMHKASSANDIFVTEGSSLLKKQQE</sequence>
<dbReference type="STRING" id="1094556.MCY_00177"/>